<dbReference type="Proteomes" id="UP000285517">
    <property type="component" value="Chromosome"/>
</dbReference>
<feature type="region of interest" description="Disordered" evidence="1">
    <location>
        <begin position="250"/>
        <end position="270"/>
    </location>
</feature>
<organism evidence="2 3">
    <name type="scientific">Aequorivita ciconiae</name>
    <dbReference type="NCBI Taxonomy" id="2494375"/>
    <lineage>
        <taxon>Bacteria</taxon>
        <taxon>Pseudomonadati</taxon>
        <taxon>Bacteroidota</taxon>
        <taxon>Flavobacteriia</taxon>
        <taxon>Flavobacteriales</taxon>
        <taxon>Flavobacteriaceae</taxon>
        <taxon>Aequorivita</taxon>
    </lineage>
</organism>
<protein>
    <submittedName>
        <fullName evidence="2">Uncharacterized protein</fullName>
    </submittedName>
</protein>
<evidence type="ECO:0000313" key="3">
    <source>
        <dbReference type="Proteomes" id="UP000285517"/>
    </source>
</evidence>
<gene>
    <name evidence="2" type="ORF">EI546_06790</name>
</gene>
<sequence length="304" mass="34297">MIRIKYGFALLVIFFAITVSCKKDDDVEPPIPPRDRGEEAIRAQAEIEAFLETHFYNYEDFETNPNSKIVFDTIAGDNADKTPLMQQVTFKKFKDVYDASVEYKLYYLVVREGEGDKPHFSDFTTNTYEGRTLALKMFDNAVTPIRLNLVDDKTTAGIIRGLQMALIEFRGASNVTSNPDGTLNFENYGIGAVFVPSGLGYYQYPPGIGGIKPYEQLIFTFELFSREIADHDGDGIPSYMEDLNDNKYLMDDDTDGDGVPNYLDNDDDGDRRLTKDEIIVHEDGTLEFPDKNGNGIPDYLDPSI</sequence>
<feature type="region of interest" description="Disordered" evidence="1">
    <location>
        <begin position="284"/>
        <end position="304"/>
    </location>
</feature>
<name>A0A410G7E6_9FLAO</name>
<dbReference type="InterPro" id="IPR046357">
    <property type="entry name" value="PPIase_dom_sf"/>
</dbReference>
<reference evidence="2 3" key="1">
    <citation type="submission" date="2019-01" db="EMBL/GenBank/DDBJ databases">
        <title>Complete genome sequencing of Aequorivita sp. H23M31.</title>
        <authorList>
            <person name="Bae J.-W."/>
        </authorList>
    </citation>
    <scope>NUCLEOTIDE SEQUENCE [LARGE SCALE GENOMIC DNA]</scope>
    <source>
        <strain evidence="2 3">H23M31</strain>
    </source>
</reference>
<dbReference type="KEGG" id="aev:EI546_06790"/>
<accession>A0A410G7E6</accession>
<keyword evidence="3" id="KW-1185">Reference proteome</keyword>
<dbReference type="Gene3D" id="3.10.50.40">
    <property type="match status" value="1"/>
</dbReference>
<dbReference type="AlphaFoldDB" id="A0A410G7E6"/>
<evidence type="ECO:0000256" key="1">
    <source>
        <dbReference type="SAM" id="MobiDB-lite"/>
    </source>
</evidence>
<evidence type="ECO:0000313" key="2">
    <source>
        <dbReference type="EMBL" id="QAA83192.1"/>
    </source>
</evidence>
<proteinExistence type="predicted"/>
<dbReference type="PROSITE" id="PS51257">
    <property type="entry name" value="PROKAR_LIPOPROTEIN"/>
    <property type="match status" value="1"/>
</dbReference>
<dbReference type="EMBL" id="CP034951">
    <property type="protein sequence ID" value="QAA83192.1"/>
    <property type="molecule type" value="Genomic_DNA"/>
</dbReference>
<dbReference type="GO" id="GO:0003755">
    <property type="term" value="F:peptidyl-prolyl cis-trans isomerase activity"/>
    <property type="evidence" value="ECO:0007669"/>
    <property type="project" value="InterPro"/>
</dbReference>
<dbReference type="OrthoDB" id="1424215at2"/>